<keyword evidence="2" id="KW-0378">Hydrolase</keyword>
<dbReference type="Proteomes" id="UP000820669">
    <property type="component" value="Unassembled WGS sequence"/>
</dbReference>
<dbReference type="PANTHER" id="PTHR43343">
    <property type="entry name" value="PEPTIDASE S12"/>
    <property type="match status" value="1"/>
</dbReference>
<dbReference type="Gene3D" id="2.30.42.10">
    <property type="match status" value="1"/>
</dbReference>
<accession>A0ABX1S599</accession>
<proteinExistence type="predicted"/>
<keyword evidence="1" id="KW-0645">Protease</keyword>
<evidence type="ECO:0000256" key="1">
    <source>
        <dbReference type="ARBA" id="ARBA00022670"/>
    </source>
</evidence>
<comment type="caution">
    <text evidence="4">The sequence shown here is derived from an EMBL/GenBank/DDBJ whole genome shotgun (WGS) entry which is preliminary data.</text>
</comment>
<dbReference type="Pfam" id="PF13365">
    <property type="entry name" value="Trypsin_2"/>
    <property type="match status" value="1"/>
</dbReference>
<dbReference type="SUPFAM" id="SSF50156">
    <property type="entry name" value="PDZ domain-like"/>
    <property type="match status" value="1"/>
</dbReference>
<evidence type="ECO:0000313" key="5">
    <source>
        <dbReference type="Proteomes" id="UP000820669"/>
    </source>
</evidence>
<dbReference type="SUPFAM" id="SSF50494">
    <property type="entry name" value="Trypsin-like serine proteases"/>
    <property type="match status" value="1"/>
</dbReference>
<dbReference type="PRINTS" id="PR00834">
    <property type="entry name" value="PROTEASES2C"/>
</dbReference>
<keyword evidence="5" id="KW-1185">Reference proteome</keyword>
<sequence>MSDPPGPGPSSSANGTVALDRGRWAVRIGVRTIAHAVLGATVVAGAVAGCSTSPPDQTPATQSAAAQVQKNFVDVVNTVLPSVVEIQSAAGSGSGTVFDGAGHILTNAHVVGRETRFNVRLSTGTVQLPARLIASYPPDDVAVIQIQGGPNLRPARYGRSSGLAVGDIVMAMGSPLGLTSSVTEGIVSATGRTVPEPPSDNSAGTVLRQVMQTSAPINPGNSGGALVDLAGEVVGIPTLAAVDPELGGTAPGIGFALPSDIAVDLANQIVAEGRVVNSHRASLGASVQTVTDPDGKPVGAGIVAVQPGGPAAQAGLRPGDVITAIDNQTITDAITLQTVIAQHNPGDKVNVTVQRDGAAMTVPVVLGELPAT</sequence>
<dbReference type="Gene3D" id="2.40.10.120">
    <property type="match status" value="1"/>
</dbReference>
<dbReference type="InterPro" id="IPR009003">
    <property type="entry name" value="Peptidase_S1_PA"/>
</dbReference>
<evidence type="ECO:0000256" key="2">
    <source>
        <dbReference type="ARBA" id="ARBA00022801"/>
    </source>
</evidence>
<dbReference type="PROSITE" id="PS50106">
    <property type="entry name" value="PDZ"/>
    <property type="match status" value="1"/>
</dbReference>
<reference evidence="4 5" key="1">
    <citation type="submission" date="2020-04" db="EMBL/GenBank/DDBJ databases">
        <authorList>
            <person name="Klaysubun C."/>
            <person name="Duangmal K."/>
            <person name="Lipun K."/>
        </authorList>
    </citation>
    <scope>NUCLEOTIDE SEQUENCE [LARGE SCALE GENOMIC DNA]</scope>
    <source>
        <strain evidence="4 5">K10HN5</strain>
    </source>
</reference>
<dbReference type="InterPro" id="IPR001478">
    <property type="entry name" value="PDZ"/>
</dbReference>
<dbReference type="Pfam" id="PF13180">
    <property type="entry name" value="PDZ_2"/>
    <property type="match status" value="1"/>
</dbReference>
<evidence type="ECO:0000313" key="4">
    <source>
        <dbReference type="EMBL" id="NMH95947.1"/>
    </source>
</evidence>
<dbReference type="InterPro" id="IPR001940">
    <property type="entry name" value="Peptidase_S1C"/>
</dbReference>
<dbReference type="InterPro" id="IPR036034">
    <property type="entry name" value="PDZ_sf"/>
</dbReference>
<organism evidence="4 5">
    <name type="scientific">Pseudonocardia acidicola</name>
    <dbReference type="NCBI Taxonomy" id="2724939"/>
    <lineage>
        <taxon>Bacteria</taxon>
        <taxon>Bacillati</taxon>
        <taxon>Actinomycetota</taxon>
        <taxon>Actinomycetes</taxon>
        <taxon>Pseudonocardiales</taxon>
        <taxon>Pseudonocardiaceae</taxon>
        <taxon>Pseudonocardia</taxon>
    </lineage>
</organism>
<name>A0ABX1S599_9PSEU</name>
<dbReference type="PANTHER" id="PTHR43343:SF3">
    <property type="entry name" value="PROTEASE DO-LIKE 8, CHLOROPLASTIC"/>
    <property type="match status" value="1"/>
</dbReference>
<dbReference type="InterPro" id="IPR051201">
    <property type="entry name" value="Chloro_Bact_Ser_Proteases"/>
</dbReference>
<protein>
    <submittedName>
        <fullName evidence="4">PDZ domain-containing protein</fullName>
    </submittedName>
</protein>
<dbReference type="SMART" id="SM00228">
    <property type="entry name" value="PDZ"/>
    <property type="match status" value="1"/>
</dbReference>
<gene>
    <name evidence="4" type="ORF">HF526_01200</name>
</gene>
<evidence type="ECO:0000259" key="3">
    <source>
        <dbReference type="PROSITE" id="PS50106"/>
    </source>
</evidence>
<feature type="domain" description="PDZ" evidence="3">
    <location>
        <begin position="272"/>
        <end position="357"/>
    </location>
</feature>
<dbReference type="EMBL" id="JAAXLA010000002">
    <property type="protein sequence ID" value="NMH95947.1"/>
    <property type="molecule type" value="Genomic_DNA"/>
</dbReference>